<comment type="caution">
    <text evidence="1">The sequence shown here is derived from an EMBL/GenBank/DDBJ whole genome shotgun (WGS) entry which is preliminary data.</text>
</comment>
<evidence type="ECO:0000313" key="2">
    <source>
        <dbReference type="Proteomes" id="UP000824998"/>
    </source>
</evidence>
<reference evidence="1" key="1">
    <citation type="journal article" date="2021" name="IMA Fungus">
        <title>Genomic characterization of three marine fungi, including Emericellopsis atlantica sp. nov. with signatures of a generalist lifestyle and marine biomass degradation.</title>
        <authorList>
            <person name="Hagestad O.C."/>
            <person name="Hou L."/>
            <person name="Andersen J.H."/>
            <person name="Hansen E.H."/>
            <person name="Altermark B."/>
            <person name="Li C."/>
            <person name="Kuhnert E."/>
            <person name="Cox R.J."/>
            <person name="Crous P.W."/>
            <person name="Spatafora J.W."/>
            <person name="Lail K."/>
            <person name="Amirebrahimi M."/>
            <person name="Lipzen A."/>
            <person name="Pangilinan J."/>
            <person name="Andreopoulos W."/>
            <person name="Hayes R.D."/>
            <person name="Ng V."/>
            <person name="Grigoriev I.V."/>
            <person name="Jackson S.A."/>
            <person name="Sutton T.D.S."/>
            <person name="Dobson A.D.W."/>
            <person name="Rama T."/>
        </authorList>
    </citation>
    <scope>NUCLEOTIDE SEQUENCE</scope>
    <source>
        <strain evidence="1">TRa018bII</strain>
    </source>
</reference>
<name>A0A9P7Y928_9HELO</name>
<proteinExistence type="predicted"/>
<dbReference type="AlphaFoldDB" id="A0A9P7Y928"/>
<dbReference type="OrthoDB" id="3549121at2759"/>
<protein>
    <submittedName>
        <fullName evidence="1">Uncharacterized protein</fullName>
    </submittedName>
</protein>
<accession>A0A9P7Y928</accession>
<gene>
    <name evidence="1" type="ORF">BJ875DRAFT_388064</name>
</gene>
<dbReference type="EMBL" id="MU251815">
    <property type="protein sequence ID" value="KAG9229102.1"/>
    <property type="molecule type" value="Genomic_DNA"/>
</dbReference>
<dbReference type="Proteomes" id="UP000824998">
    <property type="component" value="Unassembled WGS sequence"/>
</dbReference>
<keyword evidence="2" id="KW-1185">Reference proteome</keyword>
<organism evidence="1 2">
    <name type="scientific">Amylocarpus encephaloides</name>
    <dbReference type="NCBI Taxonomy" id="45428"/>
    <lineage>
        <taxon>Eukaryota</taxon>
        <taxon>Fungi</taxon>
        <taxon>Dikarya</taxon>
        <taxon>Ascomycota</taxon>
        <taxon>Pezizomycotina</taxon>
        <taxon>Leotiomycetes</taxon>
        <taxon>Helotiales</taxon>
        <taxon>Helotiales incertae sedis</taxon>
        <taxon>Amylocarpus</taxon>
    </lineage>
</organism>
<feature type="non-terminal residue" evidence="1">
    <location>
        <position position="1"/>
    </location>
</feature>
<dbReference type="Pfam" id="PF11578">
    <property type="entry name" value="DUF3237"/>
    <property type="match status" value="1"/>
</dbReference>
<evidence type="ECO:0000313" key="1">
    <source>
        <dbReference type="EMBL" id="KAG9229102.1"/>
    </source>
</evidence>
<sequence length="90" mass="10012">KLIIVTRSARGETICILKIDDTPPAHIVIKMSGWRTGPPDVLVRHADPDMTDEVDPNSYKFRLLVKMDTGASRYSGHINCGMRVGEVAYN</sequence>
<dbReference type="Gene3D" id="2.40.160.20">
    <property type="match status" value="1"/>
</dbReference>